<dbReference type="RefSeq" id="WP_326296302.1">
    <property type="nucleotide sequence ID" value="NZ_JAYLLH010000005.1"/>
</dbReference>
<dbReference type="InterPro" id="IPR005490">
    <property type="entry name" value="LD_TPept_cat_dom"/>
</dbReference>
<accession>A0ABU6HDZ4</accession>
<evidence type="ECO:0000256" key="7">
    <source>
        <dbReference type="PROSITE-ProRule" id="PRU01373"/>
    </source>
</evidence>
<dbReference type="SUPFAM" id="SSF141523">
    <property type="entry name" value="L,D-transpeptidase catalytic domain-like"/>
    <property type="match status" value="1"/>
</dbReference>
<feature type="domain" description="L,D-TPase catalytic" evidence="8">
    <location>
        <begin position="32"/>
        <end position="163"/>
    </location>
</feature>
<gene>
    <name evidence="9" type="ORF">VK792_05225</name>
</gene>
<organism evidence="9 10">
    <name type="scientific">Mesobacterium hydrothermale</name>
    <dbReference type="NCBI Taxonomy" id="3111907"/>
    <lineage>
        <taxon>Bacteria</taxon>
        <taxon>Pseudomonadati</taxon>
        <taxon>Pseudomonadota</taxon>
        <taxon>Alphaproteobacteria</taxon>
        <taxon>Rhodobacterales</taxon>
        <taxon>Roseobacteraceae</taxon>
        <taxon>Mesobacterium</taxon>
    </lineage>
</organism>
<proteinExistence type="inferred from homology"/>
<evidence type="ECO:0000313" key="9">
    <source>
        <dbReference type="EMBL" id="MEC3860677.1"/>
    </source>
</evidence>
<evidence type="ECO:0000256" key="4">
    <source>
        <dbReference type="ARBA" id="ARBA00022960"/>
    </source>
</evidence>
<keyword evidence="6 7" id="KW-0961">Cell wall biogenesis/degradation</keyword>
<keyword evidence="5 7" id="KW-0573">Peptidoglycan synthesis</keyword>
<dbReference type="Pfam" id="PF03734">
    <property type="entry name" value="YkuD"/>
    <property type="match status" value="1"/>
</dbReference>
<evidence type="ECO:0000313" key="10">
    <source>
        <dbReference type="Proteomes" id="UP001348149"/>
    </source>
</evidence>
<protein>
    <submittedName>
        <fullName evidence="9">L,D-transpeptidase family protein</fullName>
    </submittedName>
</protein>
<sequence length="164" mass="18649">MWIIRLSLMLILSLGVAGCSTKFISYDGPEVTRIIVHKGERRMYLMHHDRVLRGFDIGLGFTPEGDKKHQGDGKTPEGEYFIDRRNPNSEYHLSLGISYPSPQDRYEARLLGKDPGGDIFIHGRPPEYQTGGRDWTWGCIAVTDREIERIYAMVKDGTPITINP</sequence>
<dbReference type="PANTHER" id="PTHR36699:SF1">
    <property type="entry name" value="L,D-TRANSPEPTIDASE YAFK-RELATED"/>
    <property type="match status" value="1"/>
</dbReference>
<dbReference type="PROSITE" id="PS52029">
    <property type="entry name" value="LD_TPASE"/>
    <property type="match status" value="1"/>
</dbReference>
<dbReference type="PROSITE" id="PS51257">
    <property type="entry name" value="PROKAR_LIPOPROTEIN"/>
    <property type="match status" value="1"/>
</dbReference>
<name>A0ABU6HDZ4_9RHOB</name>
<dbReference type="EMBL" id="JAYLLH010000005">
    <property type="protein sequence ID" value="MEC3860677.1"/>
    <property type="molecule type" value="Genomic_DNA"/>
</dbReference>
<keyword evidence="10" id="KW-1185">Reference proteome</keyword>
<feature type="active site" description="Nucleophile" evidence="7">
    <location>
        <position position="139"/>
    </location>
</feature>
<comment type="caution">
    <text evidence="9">The sequence shown here is derived from an EMBL/GenBank/DDBJ whole genome shotgun (WGS) entry which is preliminary data.</text>
</comment>
<evidence type="ECO:0000259" key="8">
    <source>
        <dbReference type="PROSITE" id="PS52029"/>
    </source>
</evidence>
<evidence type="ECO:0000256" key="3">
    <source>
        <dbReference type="ARBA" id="ARBA00022679"/>
    </source>
</evidence>
<evidence type="ECO:0000256" key="5">
    <source>
        <dbReference type="ARBA" id="ARBA00022984"/>
    </source>
</evidence>
<dbReference type="Gene3D" id="2.40.440.10">
    <property type="entry name" value="L,D-transpeptidase catalytic domain-like"/>
    <property type="match status" value="1"/>
</dbReference>
<comment type="pathway">
    <text evidence="1 7">Cell wall biogenesis; peptidoglycan biosynthesis.</text>
</comment>
<dbReference type="InterPro" id="IPR038063">
    <property type="entry name" value="Transpep_catalytic_dom"/>
</dbReference>
<feature type="active site" description="Proton donor/acceptor" evidence="7">
    <location>
        <position position="122"/>
    </location>
</feature>
<dbReference type="Proteomes" id="UP001348149">
    <property type="component" value="Unassembled WGS sequence"/>
</dbReference>
<dbReference type="CDD" id="cd16913">
    <property type="entry name" value="YkuD_like"/>
    <property type="match status" value="1"/>
</dbReference>
<dbReference type="PANTHER" id="PTHR36699">
    <property type="entry name" value="LD-TRANSPEPTIDASE"/>
    <property type="match status" value="1"/>
</dbReference>
<keyword evidence="4 7" id="KW-0133">Cell shape</keyword>
<evidence type="ECO:0000256" key="2">
    <source>
        <dbReference type="ARBA" id="ARBA00005992"/>
    </source>
</evidence>
<keyword evidence="3" id="KW-0808">Transferase</keyword>
<reference evidence="9 10" key="1">
    <citation type="submission" date="2024-01" db="EMBL/GenBank/DDBJ databases">
        <title>Mesobacterium rodlantinim sp. nov., isolated from shallow sea hydrothermal systems off Kueishantao Island.</title>
        <authorList>
            <person name="Su Z."/>
            <person name="Tang K."/>
        </authorList>
    </citation>
    <scope>NUCLEOTIDE SEQUENCE [LARGE SCALE GENOMIC DNA]</scope>
    <source>
        <strain evidence="9 10">TK19101</strain>
    </source>
</reference>
<evidence type="ECO:0000256" key="1">
    <source>
        <dbReference type="ARBA" id="ARBA00004752"/>
    </source>
</evidence>
<evidence type="ECO:0000256" key="6">
    <source>
        <dbReference type="ARBA" id="ARBA00023316"/>
    </source>
</evidence>
<comment type="similarity">
    <text evidence="2">Belongs to the YkuD family.</text>
</comment>